<name>A0A0V1GAK9_9BILA</name>
<reference evidence="2 3" key="1">
    <citation type="submission" date="2015-01" db="EMBL/GenBank/DDBJ databases">
        <title>Evolution of Trichinella species and genotypes.</title>
        <authorList>
            <person name="Korhonen P.K."/>
            <person name="Edoardo P."/>
            <person name="Giuseppe L.R."/>
            <person name="Gasser R.B."/>
        </authorList>
    </citation>
    <scope>NUCLEOTIDE SEQUENCE [LARGE SCALE GENOMIC DNA]</scope>
    <source>
        <strain evidence="2">ISS1029</strain>
    </source>
</reference>
<evidence type="ECO:0000256" key="1">
    <source>
        <dbReference type="SAM" id="Phobius"/>
    </source>
</evidence>
<keyword evidence="1" id="KW-0472">Membrane</keyword>
<evidence type="ECO:0000313" key="3">
    <source>
        <dbReference type="Proteomes" id="UP000055024"/>
    </source>
</evidence>
<comment type="caution">
    <text evidence="2">The sequence shown here is derived from an EMBL/GenBank/DDBJ whole genome shotgun (WGS) entry which is preliminary data.</text>
</comment>
<accession>A0A0V1GAK9</accession>
<feature type="transmembrane region" description="Helical" evidence="1">
    <location>
        <begin position="20"/>
        <end position="43"/>
    </location>
</feature>
<keyword evidence="1" id="KW-0812">Transmembrane</keyword>
<dbReference type="Proteomes" id="UP000055024">
    <property type="component" value="Unassembled WGS sequence"/>
</dbReference>
<organism evidence="2 3">
    <name type="scientific">Trichinella zimbabwensis</name>
    <dbReference type="NCBI Taxonomy" id="268475"/>
    <lineage>
        <taxon>Eukaryota</taxon>
        <taxon>Metazoa</taxon>
        <taxon>Ecdysozoa</taxon>
        <taxon>Nematoda</taxon>
        <taxon>Enoplea</taxon>
        <taxon>Dorylaimia</taxon>
        <taxon>Trichinellida</taxon>
        <taxon>Trichinellidae</taxon>
        <taxon>Trichinella</taxon>
    </lineage>
</organism>
<gene>
    <name evidence="2" type="ORF">T11_12058</name>
</gene>
<protein>
    <submittedName>
        <fullName evidence="2">Uncharacterized protein</fullName>
    </submittedName>
</protein>
<keyword evidence="1" id="KW-1133">Transmembrane helix</keyword>
<evidence type="ECO:0000313" key="2">
    <source>
        <dbReference type="EMBL" id="KRY95335.1"/>
    </source>
</evidence>
<dbReference type="AlphaFoldDB" id="A0A0V1GAK9"/>
<dbReference type="EMBL" id="JYDP01003912">
    <property type="protein sequence ID" value="KRY95335.1"/>
    <property type="molecule type" value="Genomic_DNA"/>
</dbReference>
<keyword evidence="3" id="KW-1185">Reference proteome</keyword>
<proteinExistence type="predicted"/>
<sequence length="74" mass="8755">MTFEFQFTLSLSNSRCGYIFFYQFLFQYFGTNCFLSISQYLIFINLQIMVVESLACRFDIIFNIISMSFSTSCI</sequence>